<keyword evidence="2" id="KW-1185">Reference proteome</keyword>
<reference evidence="1" key="1">
    <citation type="submission" date="2020-05" db="EMBL/GenBank/DDBJ databases">
        <title>Large-scale comparative analyses of tick genomes elucidate their genetic diversity and vector capacities.</title>
        <authorList>
            <person name="Jia N."/>
            <person name="Wang J."/>
            <person name="Shi W."/>
            <person name="Du L."/>
            <person name="Sun Y."/>
            <person name="Zhan W."/>
            <person name="Jiang J."/>
            <person name="Wang Q."/>
            <person name="Zhang B."/>
            <person name="Ji P."/>
            <person name="Sakyi L.B."/>
            <person name="Cui X."/>
            <person name="Yuan T."/>
            <person name="Jiang B."/>
            <person name="Yang W."/>
            <person name="Lam T.T.-Y."/>
            <person name="Chang Q."/>
            <person name="Ding S."/>
            <person name="Wang X."/>
            <person name="Zhu J."/>
            <person name="Ruan X."/>
            <person name="Zhao L."/>
            <person name="Wei J."/>
            <person name="Que T."/>
            <person name="Du C."/>
            <person name="Cheng J."/>
            <person name="Dai P."/>
            <person name="Han X."/>
            <person name="Huang E."/>
            <person name="Gao Y."/>
            <person name="Liu J."/>
            <person name="Shao H."/>
            <person name="Ye R."/>
            <person name="Li L."/>
            <person name="Wei W."/>
            <person name="Wang X."/>
            <person name="Wang C."/>
            <person name="Yang T."/>
            <person name="Huo Q."/>
            <person name="Li W."/>
            <person name="Guo W."/>
            <person name="Chen H."/>
            <person name="Zhou L."/>
            <person name="Ni X."/>
            <person name="Tian J."/>
            <person name="Zhou Y."/>
            <person name="Sheng Y."/>
            <person name="Liu T."/>
            <person name="Pan Y."/>
            <person name="Xia L."/>
            <person name="Li J."/>
            <person name="Zhao F."/>
            <person name="Cao W."/>
        </authorList>
    </citation>
    <scope>NUCLEOTIDE SEQUENCE</scope>
    <source>
        <strain evidence="1">Dsil-2018</strain>
    </source>
</reference>
<name>A0ACB8C782_DERSI</name>
<comment type="caution">
    <text evidence="1">The sequence shown here is derived from an EMBL/GenBank/DDBJ whole genome shotgun (WGS) entry which is preliminary data.</text>
</comment>
<accession>A0ACB8C782</accession>
<evidence type="ECO:0000313" key="1">
    <source>
        <dbReference type="EMBL" id="KAH7936773.1"/>
    </source>
</evidence>
<dbReference type="EMBL" id="CM023477">
    <property type="protein sequence ID" value="KAH7936773.1"/>
    <property type="molecule type" value="Genomic_DNA"/>
</dbReference>
<organism evidence="1 2">
    <name type="scientific">Dermacentor silvarum</name>
    <name type="common">Tick</name>
    <dbReference type="NCBI Taxonomy" id="543639"/>
    <lineage>
        <taxon>Eukaryota</taxon>
        <taxon>Metazoa</taxon>
        <taxon>Ecdysozoa</taxon>
        <taxon>Arthropoda</taxon>
        <taxon>Chelicerata</taxon>
        <taxon>Arachnida</taxon>
        <taxon>Acari</taxon>
        <taxon>Parasitiformes</taxon>
        <taxon>Ixodida</taxon>
        <taxon>Ixodoidea</taxon>
        <taxon>Ixodidae</taxon>
        <taxon>Rhipicephalinae</taxon>
        <taxon>Dermacentor</taxon>
    </lineage>
</organism>
<gene>
    <name evidence="1" type="ORF">HPB49_003916</name>
</gene>
<sequence length="599" mass="66845">MESSLEMAYCVEGENITPEEFESDPRWERALEARKAAYPNIQHAASTPLPSATGWLYRQCFRFNTPPPPGDGSTGFRQTKRHAPLRKLPKTDLKIRHSAVALSYAQCNGGVLLPLVCAATRTDHNTTRQQDKLRLNPFNNSFTVSTPAKVGATRYVAVDSLLLGTVKYPLRAYVAAPDDAVRGIIYNALYNQPEKYIIQDFEAINKSSQYTITDTRPLDKTKSTLITFINVQALLKQLNFYGTQYACHPFKAEVEACHNCWRAGHRVDLCAPWCPNPKRKRCPRCGVEQQLVESPTYTARCILCGEVHFTRSKKCKVRFDHTGKYNSPPATDKVTLVTEQNVKPDYTHRRSCRSRTRLPSYPQQKTASASRSRTQSRTRYSSASTTGCGRTRSCSTSYAPVPMANTQTTKQVSWGLRSPSLEWEDKELRAQLQKRSADITELSEQIQLLRDMHTRRTGSPNSPALANALSFRPPPPPAPQASNPPPRSRATSLTRTPPQKRHAQTYGSGDNSKNESIYMAGLANAIQSMQQSLMVLQKNNAAWMADIANILTALEQRQVTQQATVPQIKTQLNRLLPSNSTASASVAESLHSHRHGSTP</sequence>
<evidence type="ECO:0000313" key="2">
    <source>
        <dbReference type="Proteomes" id="UP000821865"/>
    </source>
</evidence>
<protein>
    <submittedName>
        <fullName evidence="1">Uncharacterized protein</fullName>
    </submittedName>
</protein>
<dbReference type="Proteomes" id="UP000821865">
    <property type="component" value="Chromosome 8"/>
</dbReference>
<proteinExistence type="predicted"/>